<keyword evidence="1" id="KW-0472">Membrane</keyword>
<keyword evidence="1" id="KW-1133">Transmembrane helix</keyword>
<feature type="transmembrane region" description="Helical" evidence="1">
    <location>
        <begin position="6"/>
        <end position="27"/>
    </location>
</feature>
<proteinExistence type="predicted"/>
<evidence type="ECO:0000313" key="2">
    <source>
        <dbReference type="EMBL" id="OGH94088.1"/>
    </source>
</evidence>
<dbReference type="EMBL" id="MFRE01000012">
    <property type="protein sequence ID" value="OGH94088.1"/>
    <property type="molecule type" value="Genomic_DNA"/>
</dbReference>
<evidence type="ECO:0000313" key="3">
    <source>
        <dbReference type="Proteomes" id="UP000178254"/>
    </source>
</evidence>
<name>A0A1F6PD95_9BACT</name>
<accession>A0A1F6PD95</accession>
<dbReference type="Proteomes" id="UP000178254">
    <property type="component" value="Unassembled WGS sequence"/>
</dbReference>
<evidence type="ECO:0000256" key="1">
    <source>
        <dbReference type="SAM" id="Phobius"/>
    </source>
</evidence>
<protein>
    <submittedName>
        <fullName evidence="2">Uncharacterized protein</fullName>
    </submittedName>
</protein>
<gene>
    <name evidence="2" type="ORF">A2538_02210</name>
</gene>
<reference evidence="2 3" key="1">
    <citation type="journal article" date="2016" name="Nat. Commun.">
        <title>Thousands of microbial genomes shed light on interconnected biogeochemical processes in an aquifer system.</title>
        <authorList>
            <person name="Anantharaman K."/>
            <person name="Brown C.T."/>
            <person name="Hug L.A."/>
            <person name="Sharon I."/>
            <person name="Castelle C.J."/>
            <person name="Probst A.J."/>
            <person name="Thomas B.C."/>
            <person name="Singh A."/>
            <person name="Wilkins M.J."/>
            <person name="Karaoz U."/>
            <person name="Brodie E.L."/>
            <person name="Williams K.H."/>
            <person name="Hubbard S.S."/>
            <person name="Banfield J.F."/>
        </authorList>
    </citation>
    <scope>NUCLEOTIDE SEQUENCE [LARGE SCALE GENOMIC DNA]</scope>
</reference>
<organism evidence="2 3">
    <name type="scientific">Candidatus Magasanikbacteria bacterium RIFOXYD2_FULL_41_14</name>
    <dbReference type="NCBI Taxonomy" id="1798709"/>
    <lineage>
        <taxon>Bacteria</taxon>
        <taxon>Candidatus Magasanikiibacteriota</taxon>
    </lineage>
</organism>
<comment type="caution">
    <text evidence="2">The sequence shown here is derived from an EMBL/GenBank/DDBJ whole genome shotgun (WGS) entry which is preliminary data.</text>
</comment>
<dbReference type="AlphaFoldDB" id="A0A1F6PD95"/>
<keyword evidence="1" id="KW-0812">Transmembrane</keyword>
<sequence length="204" mass="22767">MNNYIFWGITVLIITALLGVLGTYLMYRGTTINSTKDKGDIIDTIEKKSNPTVSNLIEQNNIGNLNVSDNTGPTQVNIGSTNNSQVVNQRRYFLKEFKVNKEIRDSLHILKLTFYQTDGIWDSGTTFILDIKLSGPYTGFKFLSGLTGNWQNVRITLKPEDRQKGIFYFSTTTAPERGNVILEITSKDDIDVVVAGFAPQASSI</sequence>